<gene>
    <name evidence="1" type="ORF">POPTR_003G013450</name>
</gene>
<dbReference type="EMBL" id="CM009292">
    <property type="protein sequence ID" value="RQO87581.1"/>
    <property type="molecule type" value="Genomic_DNA"/>
</dbReference>
<dbReference type="InParanoid" id="A0A3N7FL88"/>
<sequence>MGCGESFCLAVAQLLLSMQNQALFPCFVSAMLSSVTTELAVAALGSLGCISAGSIAGSFFGWFAGAFHSLVDVLLSQRGLLAALLANHVLAFGSGRMAELCVDWSSCFLPGSLSTLALMRGGCNFQLLWIAKLWGRAVSALQVIQQSTSLDLGREDNSPIIWEPIDFLRELSDINLKLISPPLGDLLDLKTLDLHNTSLAGEIHNLESLQHLEKLHACITCWQQFSTENKVLSSLCCSQ</sequence>
<dbReference type="OrthoDB" id="10546460at2759"/>
<evidence type="ECO:0000313" key="2">
    <source>
        <dbReference type="Proteomes" id="UP000006729"/>
    </source>
</evidence>
<protein>
    <submittedName>
        <fullName evidence="1">Uncharacterized protein</fullName>
    </submittedName>
</protein>
<organism evidence="1 2">
    <name type="scientific">Populus trichocarpa</name>
    <name type="common">Western balsam poplar</name>
    <name type="synonym">Populus balsamifera subsp. trichocarpa</name>
    <dbReference type="NCBI Taxonomy" id="3694"/>
    <lineage>
        <taxon>Eukaryota</taxon>
        <taxon>Viridiplantae</taxon>
        <taxon>Streptophyta</taxon>
        <taxon>Embryophyta</taxon>
        <taxon>Tracheophyta</taxon>
        <taxon>Spermatophyta</taxon>
        <taxon>Magnoliopsida</taxon>
        <taxon>eudicotyledons</taxon>
        <taxon>Gunneridae</taxon>
        <taxon>Pentapetalae</taxon>
        <taxon>rosids</taxon>
        <taxon>fabids</taxon>
        <taxon>Malpighiales</taxon>
        <taxon>Salicaceae</taxon>
        <taxon>Saliceae</taxon>
        <taxon>Populus</taxon>
    </lineage>
</organism>
<dbReference type="Proteomes" id="UP000006729">
    <property type="component" value="Chromosome 3"/>
</dbReference>
<reference evidence="1 2" key="1">
    <citation type="journal article" date="2006" name="Science">
        <title>The genome of black cottonwood, Populus trichocarpa (Torr. &amp; Gray).</title>
        <authorList>
            <person name="Tuskan G.A."/>
            <person name="Difazio S."/>
            <person name="Jansson S."/>
            <person name="Bohlmann J."/>
            <person name="Grigoriev I."/>
            <person name="Hellsten U."/>
            <person name="Putnam N."/>
            <person name="Ralph S."/>
            <person name="Rombauts S."/>
            <person name="Salamov A."/>
            <person name="Schein J."/>
            <person name="Sterck L."/>
            <person name="Aerts A."/>
            <person name="Bhalerao R.R."/>
            <person name="Bhalerao R.P."/>
            <person name="Blaudez D."/>
            <person name="Boerjan W."/>
            <person name="Brun A."/>
            <person name="Brunner A."/>
            <person name="Busov V."/>
            <person name="Campbell M."/>
            <person name="Carlson J."/>
            <person name="Chalot M."/>
            <person name="Chapman J."/>
            <person name="Chen G.L."/>
            <person name="Cooper D."/>
            <person name="Coutinho P.M."/>
            <person name="Couturier J."/>
            <person name="Covert S."/>
            <person name="Cronk Q."/>
            <person name="Cunningham R."/>
            <person name="Davis J."/>
            <person name="Degroeve S."/>
            <person name="Dejardin A."/>
            <person name="Depamphilis C."/>
            <person name="Detter J."/>
            <person name="Dirks B."/>
            <person name="Dubchak I."/>
            <person name="Duplessis S."/>
            <person name="Ehlting J."/>
            <person name="Ellis B."/>
            <person name="Gendler K."/>
            <person name="Goodstein D."/>
            <person name="Gribskov M."/>
            <person name="Grimwood J."/>
            <person name="Groover A."/>
            <person name="Gunter L."/>
            <person name="Hamberger B."/>
            <person name="Heinze B."/>
            <person name="Helariutta Y."/>
            <person name="Henrissat B."/>
            <person name="Holligan D."/>
            <person name="Holt R."/>
            <person name="Huang W."/>
            <person name="Islam-Faridi N."/>
            <person name="Jones S."/>
            <person name="Jones-Rhoades M."/>
            <person name="Jorgensen R."/>
            <person name="Joshi C."/>
            <person name="Kangasjarvi J."/>
            <person name="Karlsson J."/>
            <person name="Kelleher C."/>
            <person name="Kirkpatrick R."/>
            <person name="Kirst M."/>
            <person name="Kohler A."/>
            <person name="Kalluri U."/>
            <person name="Larimer F."/>
            <person name="Leebens-Mack J."/>
            <person name="Leple J.C."/>
            <person name="Locascio P."/>
            <person name="Lou Y."/>
            <person name="Lucas S."/>
            <person name="Martin F."/>
            <person name="Montanini B."/>
            <person name="Napoli C."/>
            <person name="Nelson D.R."/>
            <person name="Nelson C."/>
            <person name="Nieminen K."/>
            <person name="Nilsson O."/>
            <person name="Pereda V."/>
            <person name="Peter G."/>
            <person name="Philippe R."/>
            <person name="Pilate G."/>
            <person name="Poliakov A."/>
            <person name="Razumovskaya J."/>
            <person name="Richardson P."/>
            <person name="Rinaldi C."/>
            <person name="Ritland K."/>
            <person name="Rouze P."/>
            <person name="Ryaboy D."/>
            <person name="Schmutz J."/>
            <person name="Schrader J."/>
            <person name="Segerman B."/>
            <person name="Shin H."/>
            <person name="Siddiqui A."/>
            <person name="Sterky F."/>
            <person name="Terry A."/>
            <person name="Tsai C.J."/>
            <person name="Uberbacher E."/>
            <person name="Unneberg P."/>
            <person name="Vahala J."/>
            <person name="Wall K."/>
            <person name="Wessler S."/>
            <person name="Yang G."/>
            <person name="Yin T."/>
            <person name="Douglas C."/>
            <person name="Marra M."/>
            <person name="Sandberg G."/>
            <person name="Van de Peer Y."/>
            <person name="Rokhsar D."/>
        </authorList>
    </citation>
    <scope>NUCLEOTIDE SEQUENCE [LARGE SCALE GENOMIC DNA]</scope>
    <source>
        <strain evidence="2">cv. Nisqually</strain>
    </source>
</reference>
<proteinExistence type="predicted"/>
<accession>A0A3N7FL88</accession>
<dbReference type="AlphaFoldDB" id="A0A3N7FL88"/>
<keyword evidence="2" id="KW-1185">Reference proteome</keyword>
<name>A0A3N7FL88_POPTR</name>
<dbReference type="STRING" id="3694.A0A3N7FL88"/>
<evidence type="ECO:0000313" key="1">
    <source>
        <dbReference type="EMBL" id="RQO87581.1"/>
    </source>
</evidence>